<organism evidence="1 2">
    <name type="scientific">Arthrobotrys musiformis</name>
    <dbReference type="NCBI Taxonomy" id="47236"/>
    <lineage>
        <taxon>Eukaryota</taxon>
        <taxon>Fungi</taxon>
        <taxon>Dikarya</taxon>
        <taxon>Ascomycota</taxon>
        <taxon>Pezizomycotina</taxon>
        <taxon>Orbiliomycetes</taxon>
        <taxon>Orbiliales</taxon>
        <taxon>Orbiliaceae</taxon>
        <taxon>Arthrobotrys</taxon>
    </lineage>
</organism>
<evidence type="ECO:0000313" key="1">
    <source>
        <dbReference type="EMBL" id="KAK6496472.1"/>
    </source>
</evidence>
<accession>A0AAV9VUK4</accession>
<name>A0AAV9VUK4_9PEZI</name>
<protein>
    <recommendedName>
        <fullName evidence="3">F-box domain-containing protein</fullName>
    </recommendedName>
</protein>
<comment type="caution">
    <text evidence="1">The sequence shown here is derived from an EMBL/GenBank/DDBJ whole genome shotgun (WGS) entry which is preliminary data.</text>
</comment>
<evidence type="ECO:0008006" key="3">
    <source>
        <dbReference type="Google" id="ProtNLM"/>
    </source>
</evidence>
<sequence length="616" mass="70935">MPFDQLPPELLLCIVRDHDLEKADIFRLILTSKYLHQILRPLLFRRLSYGYLHRSHRNDRLSRIDLHGFGFPDRLADTDYDADPNDALLGSLENGWIGLEDLANVRELCLYSDIDYLGNNTSIIKLLEQLEGKLTGLASVSLYILRGPHIPAGTLEDAQERIDHIFQLLEVLTTRKVRFELVTDAIQCLELTSKSEILILDALFIDATFSHRHLIEKWQEDIKQFTSLTHLAYKRMSPWAASGSHDIDEHHLCDDFPNLKTIRLICSPDFKALPRSVREVYIDIGETDQITHHCFPLITTLPNLEVLFALNRQNTLPRYHGNPLQTPRLPGTATSSLRRIHAEMPRCDEKLMFFPPGVIETIASCNPNLENVFLPFLSAYDISKLTKYECTKTLRTLEIQSSICRTIMRESSFDVSHLVQLFSGPGLPNLEVLKWAIGGKPEMAVSQELVSALFPRDSGSRSKRRHNLQLLAVESRLPPPQSLHVLSGLVNWKELLEHRKTLVRACYRDLYHEAILEKLIKPVRLIFEGIDEEQVDPEIEFPYECPRPVIIDHLQLSRRERNYLRQWRKSGGSVGVTEDGENEGLIFDFRKSVFEELYFFDLQQMKSLSLEETEIV</sequence>
<dbReference type="AlphaFoldDB" id="A0AAV9VUK4"/>
<dbReference type="EMBL" id="JAVHJL010000011">
    <property type="protein sequence ID" value="KAK6496472.1"/>
    <property type="molecule type" value="Genomic_DNA"/>
</dbReference>
<dbReference type="Proteomes" id="UP001370758">
    <property type="component" value="Unassembled WGS sequence"/>
</dbReference>
<reference evidence="1 2" key="1">
    <citation type="submission" date="2023-08" db="EMBL/GenBank/DDBJ databases">
        <authorList>
            <person name="Palmer J.M."/>
        </authorList>
    </citation>
    <scope>NUCLEOTIDE SEQUENCE [LARGE SCALE GENOMIC DNA]</scope>
    <source>
        <strain evidence="1 2">TWF481</strain>
    </source>
</reference>
<keyword evidence="2" id="KW-1185">Reference proteome</keyword>
<evidence type="ECO:0000313" key="2">
    <source>
        <dbReference type="Proteomes" id="UP001370758"/>
    </source>
</evidence>
<proteinExistence type="predicted"/>
<gene>
    <name evidence="1" type="ORF">TWF481_002489</name>
</gene>